<dbReference type="Proteomes" id="UP000463470">
    <property type="component" value="Unassembled WGS sequence"/>
</dbReference>
<dbReference type="InterPro" id="IPR015946">
    <property type="entry name" value="KH_dom-like_a/b"/>
</dbReference>
<proteinExistence type="predicted"/>
<dbReference type="OrthoDB" id="9791538at2"/>
<evidence type="ECO:0000313" key="1">
    <source>
        <dbReference type="EMBL" id="MZP28644.1"/>
    </source>
</evidence>
<sequence length="126" mass="14272">MIVSESKNANYCTEISNETSIVFSDVTEEKGGQGQYFRPHDLLCAGLSACLNIGARMLMDHHNIKYDKVIVKVDLDRTDANKTKFQYNIDIVGELSKETKRWVIEKASNCAVRKTLSKELTFKLIP</sequence>
<dbReference type="AlphaFoldDB" id="A0A845L1H8"/>
<dbReference type="EMBL" id="WXEY01000002">
    <property type="protein sequence ID" value="MZP28644.1"/>
    <property type="molecule type" value="Genomic_DNA"/>
</dbReference>
<dbReference type="Pfam" id="PF02566">
    <property type="entry name" value="OsmC"/>
    <property type="match status" value="1"/>
</dbReference>
<dbReference type="PANTHER" id="PTHR39624">
    <property type="entry name" value="PROTEIN INVOLVED IN RIMO-MEDIATED BETA-METHYLTHIOLATION OF RIBOSOMAL PROTEIN S12 YCAO"/>
    <property type="match status" value="1"/>
</dbReference>
<dbReference type="SUPFAM" id="SSF82784">
    <property type="entry name" value="OsmC-like"/>
    <property type="match status" value="1"/>
</dbReference>
<dbReference type="PANTHER" id="PTHR39624:SF2">
    <property type="entry name" value="OSMC-LIKE PROTEIN"/>
    <property type="match status" value="1"/>
</dbReference>
<protein>
    <submittedName>
        <fullName evidence="1">OsmC family peroxiredoxin</fullName>
    </submittedName>
</protein>
<organism evidence="1 2">
    <name type="scientific">Heliomicrobium undosum</name>
    <dbReference type="NCBI Taxonomy" id="121734"/>
    <lineage>
        <taxon>Bacteria</taxon>
        <taxon>Bacillati</taxon>
        <taxon>Bacillota</taxon>
        <taxon>Clostridia</taxon>
        <taxon>Eubacteriales</taxon>
        <taxon>Heliobacteriaceae</taxon>
        <taxon>Heliomicrobium</taxon>
    </lineage>
</organism>
<evidence type="ECO:0000313" key="2">
    <source>
        <dbReference type="Proteomes" id="UP000463470"/>
    </source>
</evidence>
<dbReference type="RefSeq" id="WP_161254523.1">
    <property type="nucleotide sequence ID" value="NZ_WXEY01000002.1"/>
</dbReference>
<dbReference type="Gene3D" id="3.30.300.20">
    <property type="match status" value="1"/>
</dbReference>
<dbReference type="InterPro" id="IPR003718">
    <property type="entry name" value="OsmC/Ohr_fam"/>
</dbReference>
<reference evidence="1 2" key="1">
    <citation type="submission" date="2020-01" db="EMBL/GenBank/DDBJ databases">
        <title>Whole-genome sequence of Heliobacterium undosum DSM 13378.</title>
        <authorList>
            <person name="Kyndt J.A."/>
            <person name="Meyer T.E."/>
        </authorList>
    </citation>
    <scope>NUCLEOTIDE SEQUENCE [LARGE SCALE GENOMIC DNA]</scope>
    <source>
        <strain evidence="1 2">DSM 13378</strain>
    </source>
</reference>
<dbReference type="InterPro" id="IPR036102">
    <property type="entry name" value="OsmC/Ohrsf"/>
</dbReference>
<accession>A0A845L1H8</accession>
<gene>
    <name evidence="1" type="ORF">GTO91_02780</name>
</gene>
<name>A0A845L1H8_9FIRM</name>
<keyword evidence="2" id="KW-1185">Reference proteome</keyword>
<comment type="caution">
    <text evidence="1">The sequence shown here is derived from an EMBL/GenBank/DDBJ whole genome shotgun (WGS) entry which is preliminary data.</text>
</comment>